<evidence type="ECO:0000259" key="4">
    <source>
        <dbReference type="Pfam" id="PF00501"/>
    </source>
</evidence>
<evidence type="ECO:0000256" key="3">
    <source>
        <dbReference type="ARBA" id="ARBA00023098"/>
    </source>
</evidence>
<dbReference type="GO" id="GO:0005783">
    <property type="term" value="C:endoplasmic reticulum"/>
    <property type="evidence" value="ECO:0007669"/>
    <property type="project" value="TreeGrafter"/>
</dbReference>
<dbReference type="InterPro" id="IPR042099">
    <property type="entry name" value="ANL_N_sf"/>
</dbReference>
<dbReference type="PROSITE" id="PS00455">
    <property type="entry name" value="AMP_BINDING"/>
    <property type="match status" value="1"/>
</dbReference>
<dbReference type="InterPro" id="IPR000873">
    <property type="entry name" value="AMP-dep_synth/lig_dom"/>
</dbReference>
<evidence type="ECO:0000256" key="2">
    <source>
        <dbReference type="ARBA" id="ARBA00022832"/>
    </source>
</evidence>
<dbReference type="PANTHER" id="PTHR43272">
    <property type="entry name" value="LONG-CHAIN-FATTY-ACID--COA LIGASE"/>
    <property type="match status" value="1"/>
</dbReference>
<dbReference type="AlphaFoldDB" id="A0A6J7JUE4"/>
<dbReference type="PANTHER" id="PTHR43272:SF32">
    <property type="entry name" value="AMP-DEPENDENT SYNTHETASE_LIGASE DOMAIN-CONTAINING PROTEIN"/>
    <property type="match status" value="1"/>
</dbReference>
<dbReference type="InterPro" id="IPR020845">
    <property type="entry name" value="AMP-binding_CS"/>
</dbReference>
<dbReference type="SUPFAM" id="SSF56801">
    <property type="entry name" value="Acetyl-CoA synthetase-like"/>
    <property type="match status" value="1"/>
</dbReference>
<accession>A0A6J7JUE4</accession>
<dbReference type="GO" id="GO:0016020">
    <property type="term" value="C:membrane"/>
    <property type="evidence" value="ECO:0007669"/>
    <property type="project" value="TreeGrafter"/>
</dbReference>
<protein>
    <submittedName>
        <fullName evidence="5">Unannotated protein</fullName>
    </submittedName>
</protein>
<keyword evidence="2" id="KW-0276">Fatty acid metabolism</keyword>
<dbReference type="CDD" id="cd05907">
    <property type="entry name" value="VL_LC_FACS_like"/>
    <property type="match status" value="1"/>
</dbReference>
<dbReference type="GO" id="GO:0004467">
    <property type="term" value="F:long-chain fatty acid-CoA ligase activity"/>
    <property type="evidence" value="ECO:0007669"/>
    <property type="project" value="TreeGrafter"/>
</dbReference>
<proteinExistence type="predicted"/>
<feature type="domain" description="AMP-dependent synthetase/ligase" evidence="4">
    <location>
        <begin position="22"/>
        <end position="422"/>
    </location>
</feature>
<reference evidence="5" key="1">
    <citation type="submission" date="2020-05" db="EMBL/GenBank/DDBJ databases">
        <authorList>
            <person name="Chiriac C."/>
            <person name="Salcher M."/>
            <person name="Ghai R."/>
            <person name="Kavagutti S V."/>
        </authorList>
    </citation>
    <scope>NUCLEOTIDE SEQUENCE</scope>
</reference>
<organism evidence="5">
    <name type="scientific">freshwater metagenome</name>
    <dbReference type="NCBI Taxonomy" id="449393"/>
    <lineage>
        <taxon>unclassified sequences</taxon>
        <taxon>metagenomes</taxon>
        <taxon>ecological metagenomes</taxon>
    </lineage>
</organism>
<keyword evidence="3" id="KW-0443">Lipid metabolism</keyword>
<sequence length="596" mass="63716">MGTTDATTAVGTILEVFRDGLRDRPDQVLVRTKDDEVSWTWREVGERVTRLAGGLRGLGVERGDTVGLLLNNRPEFLVADLATLTAGGVPVSVYQTSSPDQIAYIGQDAELRVVVTEAMYLDRVLAARSSIPGLRHVICVDDAGDAQDVLTLDAAEAAAPDDFDAVAEAAQAGPDDLLTLIYTSGTTGPPKGVELTHRNQLAAIRQIGQVARLQAGGRVISWLPAAHIAERGAHYYAPLVFGLEITVCPDPKQIAAYLAAVRPTWFFAVPRIWEKLKSGLEAMTGAQPEEQRAAVQGAIDASLTRVRLLQAGEPVPDELEAAFAAADERIFAPLRARLGLDAAAAVNVGAAPTPAPVIEFFHALGIPVAEIWGMSETCACGTLNPPDAIRIGSVGPVVPGMEMRLDEDGEVLLRGEPVMRGYRNLPEKTAEVLEDDGWYRTGDVGRIDEDGYLWIVDRKKELIISAGGKNMSPANIEATVKSAHPLIGQVCVIGDARPYNTALIVLDADLAPAWAAQHGIEDTDLAALAVHPDVVAEVGRGVEAANEKLSRVEGVKRFELVRGDWAPGGDELTPTMKLKRKPIGEKYAAEIEALYG</sequence>
<name>A0A6J7JUE4_9ZZZZ</name>
<evidence type="ECO:0000256" key="1">
    <source>
        <dbReference type="ARBA" id="ARBA00022598"/>
    </source>
</evidence>
<evidence type="ECO:0000313" key="5">
    <source>
        <dbReference type="EMBL" id="CAB4946239.1"/>
    </source>
</evidence>
<keyword evidence="1" id="KW-0436">Ligase</keyword>
<dbReference type="Gene3D" id="3.40.50.12780">
    <property type="entry name" value="N-terminal domain of ligase-like"/>
    <property type="match status" value="1"/>
</dbReference>
<dbReference type="Pfam" id="PF23562">
    <property type="entry name" value="AMP-binding_C_3"/>
    <property type="match status" value="1"/>
</dbReference>
<gene>
    <name evidence="5" type="ORF">UFOPK3564_03238</name>
</gene>
<dbReference type="EMBL" id="CAFBMK010000291">
    <property type="protein sequence ID" value="CAB4946239.1"/>
    <property type="molecule type" value="Genomic_DNA"/>
</dbReference>
<dbReference type="Pfam" id="PF00501">
    <property type="entry name" value="AMP-binding"/>
    <property type="match status" value="1"/>
</dbReference>